<dbReference type="InterPro" id="IPR028877">
    <property type="entry name" value="Ribosomal_eL20"/>
</dbReference>
<dbReference type="InterPro" id="IPR021138">
    <property type="entry name" value="Ribosomal_eL20_eukaryotes"/>
</dbReference>
<keyword evidence="3 4" id="KW-0687">Ribonucleoprotein</keyword>
<evidence type="ECO:0000256" key="4">
    <source>
        <dbReference type="PIRNR" id="PIRNR002190"/>
    </source>
</evidence>
<dbReference type="AlphaFoldDB" id="A0A177EBA4"/>
<dbReference type="GO" id="GO:0006412">
    <property type="term" value="P:translation"/>
    <property type="evidence" value="ECO:0007669"/>
    <property type="project" value="InterPro"/>
</dbReference>
<evidence type="ECO:0000256" key="3">
    <source>
        <dbReference type="ARBA" id="ARBA00023274"/>
    </source>
</evidence>
<dbReference type="PANTHER" id="PTHR10052">
    <property type="entry name" value="60S RIBOSOMAL PROTEIN L18A"/>
    <property type="match status" value="1"/>
</dbReference>
<keyword evidence="7" id="KW-1185">Reference proteome</keyword>
<comment type="similarity">
    <text evidence="1 4">Belongs to the eukaryotic ribosomal protein eL20 family.</text>
</comment>
<evidence type="ECO:0000256" key="2">
    <source>
        <dbReference type="ARBA" id="ARBA00022980"/>
    </source>
</evidence>
<keyword evidence="2 4" id="KW-0689">Ribosomal protein</keyword>
<dbReference type="GeneID" id="93647638"/>
<protein>
    <recommendedName>
        <fullName evidence="4">60S ribosomal protein L20</fullName>
    </recommendedName>
</protein>
<dbReference type="Pfam" id="PF01775">
    <property type="entry name" value="Ribosomal_L18A"/>
    <property type="match status" value="1"/>
</dbReference>
<evidence type="ECO:0000313" key="6">
    <source>
        <dbReference type="EMBL" id="OAG29215.1"/>
    </source>
</evidence>
<comment type="caution">
    <text evidence="6">The sequence shown here is derived from an EMBL/GenBank/DDBJ whole genome shotgun (WGS) entry which is preliminary data.</text>
</comment>
<gene>
    <name evidence="6" type="ORF">NEDG_01288</name>
</gene>
<name>A0A177EBA4_9MICR</name>
<dbReference type="OrthoDB" id="1294322at2759"/>
<organism evidence="6 7">
    <name type="scientific">Nematocida displodere</name>
    <dbReference type="NCBI Taxonomy" id="1805483"/>
    <lineage>
        <taxon>Eukaryota</taxon>
        <taxon>Fungi</taxon>
        <taxon>Fungi incertae sedis</taxon>
        <taxon>Microsporidia</taxon>
        <taxon>Nematocida</taxon>
    </lineage>
</organism>
<evidence type="ECO:0000259" key="5">
    <source>
        <dbReference type="Pfam" id="PF01775"/>
    </source>
</evidence>
<dbReference type="InterPro" id="IPR023573">
    <property type="entry name" value="Ribosomal_eL20_dom"/>
</dbReference>
<dbReference type="STRING" id="1805483.A0A177EBA4"/>
<evidence type="ECO:0000256" key="1">
    <source>
        <dbReference type="ARBA" id="ARBA00009362"/>
    </source>
</evidence>
<dbReference type="RefSeq" id="XP_067543894.1">
    <property type="nucleotide sequence ID" value="XM_067688706.1"/>
</dbReference>
<dbReference type="Proteomes" id="UP000185944">
    <property type="component" value="Unassembled WGS sequence"/>
</dbReference>
<accession>A0A177EBA4</accession>
<dbReference type="VEuPathDB" id="MicrosporidiaDB:NEDG_01288"/>
<dbReference type="GO" id="GO:0003735">
    <property type="term" value="F:structural constituent of ribosome"/>
    <property type="evidence" value="ECO:0007669"/>
    <property type="project" value="InterPro"/>
</dbReference>
<dbReference type="EMBL" id="LTDL01000041">
    <property type="protein sequence ID" value="OAG29215.1"/>
    <property type="molecule type" value="Genomic_DNA"/>
</dbReference>
<reference evidence="6 7" key="1">
    <citation type="submission" date="2016-02" db="EMBL/GenBank/DDBJ databases">
        <title>Discovery of a natural microsporidian pathogen with a broad tissue tropism in Caenorhabditis elegans.</title>
        <authorList>
            <person name="Luallen R.J."/>
            <person name="Reinke A.W."/>
            <person name="Tong L."/>
            <person name="Botts M.R."/>
            <person name="Felix M.-A."/>
            <person name="Troemel E.R."/>
        </authorList>
    </citation>
    <scope>NUCLEOTIDE SEQUENCE [LARGE SCALE GENOMIC DNA]</scope>
    <source>
        <strain evidence="6 7">JUm2807</strain>
    </source>
</reference>
<dbReference type="GO" id="GO:1990904">
    <property type="term" value="C:ribonucleoprotein complex"/>
    <property type="evidence" value="ECO:0007669"/>
    <property type="project" value="UniProtKB-KW"/>
</dbReference>
<evidence type="ECO:0000313" key="7">
    <source>
        <dbReference type="Proteomes" id="UP000185944"/>
    </source>
</evidence>
<dbReference type="PIRSF" id="PIRSF002190">
    <property type="entry name" value="Ribosomal_L18a"/>
    <property type="match status" value="1"/>
</dbReference>
<dbReference type="HAMAP" id="MF_00273">
    <property type="entry name" value="Ribosomal_eL20"/>
    <property type="match status" value="1"/>
</dbReference>
<sequence length="169" mass="18794">MQLREFNTFVSEKPSETNASPQIYICNVFAKNEILAKSKAFSLLRKTHKIKSTSAVVLKLEEVAQYADVKARTFGVSAVYRSTAGLHNVHKEIRAVTRAGAVGKIYQDLRSRHSAKQECVTIIDVKEIAECDVVSKDLAQVINAPKYPLFDKRVPATAPNYQAVSIARK</sequence>
<dbReference type="SUPFAM" id="SSF160374">
    <property type="entry name" value="RplX-like"/>
    <property type="match status" value="1"/>
</dbReference>
<proteinExistence type="inferred from homology"/>
<dbReference type="Gene3D" id="3.10.20.10">
    <property type="match status" value="2"/>
</dbReference>
<feature type="domain" description="Large ribosomal subunit protein eL20" evidence="5">
    <location>
        <begin position="73"/>
        <end position="126"/>
    </location>
</feature>
<dbReference type="GO" id="GO:0005840">
    <property type="term" value="C:ribosome"/>
    <property type="evidence" value="ECO:0007669"/>
    <property type="project" value="UniProtKB-KW"/>
</dbReference>